<dbReference type="EMBL" id="LR796624">
    <property type="protein sequence ID" value="CAB4155130.1"/>
    <property type="molecule type" value="Genomic_DNA"/>
</dbReference>
<sequence length="95" mass="10648">MLEREERDDSTHPLQIKKDDFSTGTCLNGQALWDDGKQKPQAVDLPPEIVKLPRNGPAAGQSVEAWLYGKNKNCQRQRDAAQWQRQSNRAKGSGS</sequence>
<name>A0A6J5N6F1_9CAUD</name>
<protein>
    <submittedName>
        <fullName evidence="2">Uncharacterized protein</fullName>
    </submittedName>
</protein>
<evidence type="ECO:0000313" key="2">
    <source>
        <dbReference type="EMBL" id="CAB4155130.1"/>
    </source>
</evidence>
<accession>A0A6J5N6F1</accession>
<gene>
    <name evidence="2" type="ORF">UFOVP649_77</name>
</gene>
<organism evidence="2">
    <name type="scientific">uncultured Caudovirales phage</name>
    <dbReference type="NCBI Taxonomy" id="2100421"/>
    <lineage>
        <taxon>Viruses</taxon>
        <taxon>Duplodnaviria</taxon>
        <taxon>Heunggongvirae</taxon>
        <taxon>Uroviricota</taxon>
        <taxon>Caudoviricetes</taxon>
        <taxon>Peduoviridae</taxon>
        <taxon>Maltschvirus</taxon>
        <taxon>Maltschvirus maltsch</taxon>
    </lineage>
</organism>
<reference evidence="2" key="1">
    <citation type="submission" date="2020-04" db="EMBL/GenBank/DDBJ databases">
        <authorList>
            <person name="Chiriac C."/>
            <person name="Salcher M."/>
            <person name="Ghai R."/>
            <person name="Kavagutti S V."/>
        </authorList>
    </citation>
    <scope>NUCLEOTIDE SEQUENCE</scope>
</reference>
<evidence type="ECO:0000256" key="1">
    <source>
        <dbReference type="SAM" id="MobiDB-lite"/>
    </source>
</evidence>
<proteinExistence type="predicted"/>
<feature type="region of interest" description="Disordered" evidence="1">
    <location>
        <begin position="1"/>
        <end position="21"/>
    </location>
</feature>